<dbReference type="Gene3D" id="1.10.10.10">
    <property type="entry name" value="Winged helix-like DNA-binding domain superfamily/Winged helix DNA-binding domain"/>
    <property type="match status" value="1"/>
</dbReference>
<accession>A0A420W268</accession>
<dbReference type="OrthoDB" id="965844at2"/>
<dbReference type="PANTHER" id="PTHR44688:SF16">
    <property type="entry name" value="DNA-BINDING TRANSCRIPTIONAL ACTIVATOR DEVR_DOSR"/>
    <property type="match status" value="1"/>
</dbReference>
<dbReference type="SUPFAM" id="SSF46894">
    <property type="entry name" value="C-terminal effector domain of the bipartite response regulators"/>
    <property type="match status" value="1"/>
</dbReference>
<dbReference type="PRINTS" id="PR00038">
    <property type="entry name" value="HTHLUXR"/>
</dbReference>
<name>A0A420W268_9SPHI</name>
<dbReference type="Pfam" id="PF00196">
    <property type="entry name" value="GerE"/>
    <property type="match status" value="1"/>
</dbReference>
<dbReference type="CDD" id="cd06170">
    <property type="entry name" value="LuxR_C_like"/>
    <property type="match status" value="1"/>
</dbReference>
<organism evidence="5 6">
    <name type="scientific">Sphingobacterium puteale</name>
    <dbReference type="NCBI Taxonomy" id="2420510"/>
    <lineage>
        <taxon>Bacteria</taxon>
        <taxon>Pseudomonadati</taxon>
        <taxon>Bacteroidota</taxon>
        <taxon>Sphingobacteriia</taxon>
        <taxon>Sphingobacteriales</taxon>
        <taxon>Sphingobacteriaceae</taxon>
        <taxon>Sphingobacterium</taxon>
    </lineage>
</organism>
<keyword evidence="1" id="KW-0805">Transcription regulation</keyword>
<dbReference type="GO" id="GO:0003677">
    <property type="term" value="F:DNA binding"/>
    <property type="evidence" value="ECO:0007669"/>
    <property type="project" value="UniProtKB-KW"/>
</dbReference>
<keyword evidence="2" id="KW-0238">DNA-binding</keyword>
<feature type="domain" description="HTH luxR-type" evidence="4">
    <location>
        <begin position="189"/>
        <end position="254"/>
    </location>
</feature>
<evidence type="ECO:0000313" key="6">
    <source>
        <dbReference type="Proteomes" id="UP000282423"/>
    </source>
</evidence>
<dbReference type="Gene3D" id="3.30.450.20">
    <property type="entry name" value="PAS domain"/>
    <property type="match status" value="1"/>
</dbReference>
<reference evidence="5 6" key="1">
    <citation type="submission" date="2018-10" db="EMBL/GenBank/DDBJ databases">
        <title>Sphingobacterium sp. M05W1-28.</title>
        <authorList>
            <person name="Cai H."/>
        </authorList>
    </citation>
    <scope>NUCLEOTIDE SEQUENCE [LARGE SCALE GENOMIC DNA]</scope>
    <source>
        <strain evidence="5 6">M05W1-28</strain>
    </source>
</reference>
<dbReference type="EMBL" id="RBWS01000004">
    <property type="protein sequence ID" value="RKO72699.1"/>
    <property type="molecule type" value="Genomic_DNA"/>
</dbReference>
<dbReference type="InterPro" id="IPR000792">
    <property type="entry name" value="Tscrpt_reg_LuxR_C"/>
</dbReference>
<dbReference type="AlphaFoldDB" id="A0A420W268"/>
<dbReference type="InterPro" id="IPR016032">
    <property type="entry name" value="Sig_transdc_resp-reg_C-effctor"/>
</dbReference>
<comment type="caution">
    <text evidence="5">The sequence shown here is derived from an EMBL/GenBank/DDBJ whole genome shotgun (WGS) entry which is preliminary data.</text>
</comment>
<keyword evidence="6" id="KW-1185">Reference proteome</keyword>
<dbReference type="RefSeq" id="WP_121121698.1">
    <property type="nucleotide sequence ID" value="NZ_RBWS01000004.1"/>
</dbReference>
<dbReference type="Proteomes" id="UP000282423">
    <property type="component" value="Unassembled WGS sequence"/>
</dbReference>
<gene>
    <name evidence="5" type="ORF">D7322_04435</name>
</gene>
<evidence type="ECO:0000313" key="5">
    <source>
        <dbReference type="EMBL" id="RKO72699.1"/>
    </source>
</evidence>
<dbReference type="PANTHER" id="PTHR44688">
    <property type="entry name" value="DNA-BINDING TRANSCRIPTIONAL ACTIVATOR DEVR_DOSR"/>
    <property type="match status" value="1"/>
</dbReference>
<dbReference type="PROSITE" id="PS00622">
    <property type="entry name" value="HTH_LUXR_1"/>
    <property type="match status" value="1"/>
</dbReference>
<dbReference type="PROSITE" id="PS50043">
    <property type="entry name" value="HTH_LUXR_2"/>
    <property type="match status" value="1"/>
</dbReference>
<protein>
    <submittedName>
        <fullName evidence="5">LuxR family transcriptional regulator</fullName>
    </submittedName>
</protein>
<evidence type="ECO:0000259" key="4">
    <source>
        <dbReference type="PROSITE" id="PS50043"/>
    </source>
</evidence>
<dbReference type="GO" id="GO:0006355">
    <property type="term" value="P:regulation of DNA-templated transcription"/>
    <property type="evidence" value="ECO:0007669"/>
    <property type="project" value="InterPro"/>
</dbReference>
<evidence type="ECO:0000256" key="2">
    <source>
        <dbReference type="ARBA" id="ARBA00023125"/>
    </source>
</evidence>
<sequence length="261" mass="30205">MESDLKKTLNKNLVGKGLRNTSVDLSVLKYYRQYAKTYAEIHNGIVVLSDLTANWSFTFMGAIAERLHLSSPDRKMEINSIWEDFLLSRVHPEDLAVKHRLELQFLDMVKTIGPKERFQYQANSVLRVEGKDGKNMLMSHQIVYLDTPGKEFPQLALCCYTLLPDKEDQHGNNNYIFNQVSGEVYLLHKQDVKDAMSQREKEVLKCVRGGMISKDIAEKLGLSVNTINRHRQNILQKLRVRNLHEAISVYDKMYKQEDDSQ</sequence>
<proteinExistence type="predicted"/>
<evidence type="ECO:0000256" key="3">
    <source>
        <dbReference type="ARBA" id="ARBA00023163"/>
    </source>
</evidence>
<dbReference type="SMART" id="SM00421">
    <property type="entry name" value="HTH_LUXR"/>
    <property type="match status" value="1"/>
</dbReference>
<keyword evidence="3" id="KW-0804">Transcription</keyword>
<dbReference type="InterPro" id="IPR036388">
    <property type="entry name" value="WH-like_DNA-bd_sf"/>
</dbReference>
<evidence type="ECO:0000256" key="1">
    <source>
        <dbReference type="ARBA" id="ARBA00023015"/>
    </source>
</evidence>